<proteinExistence type="predicted"/>
<comment type="caution">
    <text evidence="1">The sequence shown here is derived from an EMBL/GenBank/DDBJ whole genome shotgun (WGS) entry which is preliminary data.</text>
</comment>
<gene>
    <name evidence="1" type="ORF">DUT91_07475</name>
</gene>
<dbReference type="Proteomes" id="UP000253420">
    <property type="component" value="Unassembled WGS sequence"/>
</dbReference>
<name>A0A368K446_9HYPH</name>
<dbReference type="EMBL" id="QOZG01000003">
    <property type="protein sequence ID" value="RCS24156.1"/>
    <property type="molecule type" value="Genomic_DNA"/>
</dbReference>
<keyword evidence="2" id="KW-1185">Reference proteome</keyword>
<dbReference type="RefSeq" id="WP_114439779.1">
    <property type="nucleotide sequence ID" value="NZ_QOZG01000003.1"/>
</dbReference>
<evidence type="ECO:0000313" key="2">
    <source>
        <dbReference type="Proteomes" id="UP000253420"/>
    </source>
</evidence>
<organism evidence="1 2">
    <name type="scientific">Phyllobacterium salinisoli</name>
    <dbReference type="NCBI Taxonomy" id="1899321"/>
    <lineage>
        <taxon>Bacteria</taxon>
        <taxon>Pseudomonadati</taxon>
        <taxon>Pseudomonadota</taxon>
        <taxon>Alphaproteobacteria</taxon>
        <taxon>Hyphomicrobiales</taxon>
        <taxon>Phyllobacteriaceae</taxon>
        <taxon>Phyllobacterium</taxon>
    </lineage>
</organism>
<reference evidence="1 2" key="1">
    <citation type="submission" date="2018-07" db="EMBL/GenBank/DDBJ databases">
        <title>The draft genome of Phyllobacterium salinisoli.</title>
        <authorList>
            <person name="Liu L."/>
            <person name="Li L."/>
            <person name="Zhang X."/>
            <person name="Liang L."/>
        </authorList>
    </citation>
    <scope>NUCLEOTIDE SEQUENCE [LARGE SCALE GENOMIC DNA]</scope>
    <source>
        <strain evidence="1 2">LLAN61</strain>
    </source>
</reference>
<protein>
    <submittedName>
        <fullName evidence="1">Uncharacterized protein</fullName>
    </submittedName>
</protein>
<accession>A0A368K446</accession>
<sequence>MVEIIDGRKLAQSRVTRRDLSSWKRCCPPGVTKLFFPTADFFSTYPLQTGILLKYPSVLPIPTDDLRKYAARLDFIKIGQIVGAPMSASLMTTALFSATLFWNHVEGQSACSA</sequence>
<evidence type="ECO:0000313" key="1">
    <source>
        <dbReference type="EMBL" id="RCS24156.1"/>
    </source>
</evidence>
<dbReference type="AlphaFoldDB" id="A0A368K446"/>